<name>A0A8J2RQR4_9CRUS</name>
<dbReference type="Proteomes" id="UP000789390">
    <property type="component" value="Unassembled WGS sequence"/>
</dbReference>
<dbReference type="AlphaFoldDB" id="A0A8J2RQR4"/>
<evidence type="ECO:0000313" key="2">
    <source>
        <dbReference type="Proteomes" id="UP000789390"/>
    </source>
</evidence>
<comment type="caution">
    <text evidence="1">The sequence shown here is derived from an EMBL/GenBank/DDBJ whole genome shotgun (WGS) entry which is preliminary data.</text>
</comment>
<sequence length="62" mass="7118">MDLVLESIKSTRGVRLSEEDIKSKMGRWFKSAPKKIGKDDVESSESSDYDAILFYLLLSYIQ</sequence>
<proteinExistence type="predicted"/>
<protein>
    <submittedName>
        <fullName evidence="1">Uncharacterized protein</fullName>
    </submittedName>
</protein>
<accession>A0A8J2RQR4</accession>
<evidence type="ECO:0000313" key="1">
    <source>
        <dbReference type="EMBL" id="CAH0103900.1"/>
    </source>
</evidence>
<keyword evidence="2" id="KW-1185">Reference proteome</keyword>
<gene>
    <name evidence="1" type="ORF">DGAL_LOCUS6604</name>
</gene>
<dbReference type="EMBL" id="CAKKLH010000120">
    <property type="protein sequence ID" value="CAH0103900.1"/>
    <property type="molecule type" value="Genomic_DNA"/>
</dbReference>
<organism evidence="1 2">
    <name type="scientific">Daphnia galeata</name>
    <dbReference type="NCBI Taxonomy" id="27404"/>
    <lineage>
        <taxon>Eukaryota</taxon>
        <taxon>Metazoa</taxon>
        <taxon>Ecdysozoa</taxon>
        <taxon>Arthropoda</taxon>
        <taxon>Crustacea</taxon>
        <taxon>Branchiopoda</taxon>
        <taxon>Diplostraca</taxon>
        <taxon>Cladocera</taxon>
        <taxon>Anomopoda</taxon>
        <taxon>Daphniidae</taxon>
        <taxon>Daphnia</taxon>
    </lineage>
</organism>
<reference evidence="1" key="1">
    <citation type="submission" date="2021-11" db="EMBL/GenBank/DDBJ databases">
        <authorList>
            <person name="Schell T."/>
        </authorList>
    </citation>
    <scope>NUCLEOTIDE SEQUENCE</scope>
    <source>
        <strain evidence="1">M5</strain>
    </source>
</reference>